<proteinExistence type="predicted"/>
<gene>
    <name evidence="2" type="ORF">GCM10018785_45970</name>
</gene>
<reference evidence="2" key="2">
    <citation type="submission" date="2020-09" db="EMBL/GenBank/DDBJ databases">
        <authorList>
            <person name="Sun Q."/>
            <person name="Ohkuma M."/>
        </authorList>
    </citation>
    <scope>NUCLEOTIDE SEQUENCE</scope>
    <source>
        <strain evidence="2">JCM 4784</strain>
    </source>
</reference>
<feature type="region of interest" description="Disordered" evidence="1">
    <location>
        <begin position="12"/>
        <end position="34"/>
    </location>
</feature>
<evidence type="ECO:0000313" key="3">
    <source>
        <dbReference type="Proteomes" id="UP000608024"/>
    </source>
</evidence>
<accession>A0A919DS88</accession>
<keyword evidence="3" id="KW-1185">Reference proteome</keyword>
<evidence type="ECO:0000313" key="2">
    <source>
        <dbReference type="EMBL" id="GHE72616.1"/>
    </source>
</evidence>
<comment type="caution">
    <text evidence="2">The sequence shown here is derived from an EMBL/GenBank/DDBJ whole genome shotgun (WGS) entry which is preliminary data.</text>
</comment>
<evidence type="ECO:0000256" key="1">
    <source>
        <dbReference type="SAM" id="MobiDB-lite"/>
    </source>
</evidence>
<dbReference type="EMBL" id="BNBT01000077">
    <property type="protein sequence ID" value="GHE72616.1"/>
    <property type="molecule type" value="Genomic_DNA"/>
</dbReference>
<organism evidence="2 3">
    <name type="scientific">Streptomyces longispororuber</name>
    <dbReference type="NCBI Taxonomy" id="68230"/>
    <lineage>
        <taxon>Bacteria</taxon>
        <taxon>Bacillati</taxon>
        <taxon>Actinomycetota</taxon>
        <taxon>Actinomycetes</taxon>
        <taxon>Kitasatosporales</taxon>
        <taxon>Streptomycetaceae</taxon>
        <taxon>Streptomyces</taxon>
    </lineage>
</organism>
<dbReference type="Proteomes" id="UP000608024">
    <property type="component" value="Unassembled WGS sequence"/>
</dbReference>
<name>A0A919DS88_9ACTN</name>
<dbReference type="AlphaFoldDB" id="A0A919DS88"/>
<reference evidence="2" key="1">
    <citation type="journal article" date="2014" name="Int. J. Syst. Evol. Microbiol.">
        <title>Complete genome sequence of Corynebacterium casei LMG S-19264T (=DSM 44701T), isolated from a smear-ripened cheese.</title>
        <authorList>
            <consortium name="US DOE Joint Genome Institute (JGI-PGF)"/>
            <person name="Walter F."/>
            <person name="Albersmeier A."/>
            <person name="Kalinowski J."/>
            <person name="Ruckert C."/>
        </authorList>
    </citation>
    <scope>NUCLEOTIDE SEQUENCE</scope>
    <source>
        <strain evidence="2">JCM 4784</strain>
    </source>
</reference>
<protein>
    <submittedName>
        <fullName evidence="2">Uncharacterized protein</fullName>
    </submittedName>
</protein>
<sequence length="150" mass="16436">MAYAQLNAVLPSPSHPMAKTGYGKRHASDEPPHTEADFAHLPQRDAEIAAFIDHLPVGAAMGHKVIAAEHPRYGQQAVRTSMGRLTGAGHLRWVKDRSPSRRAVRPARPSRGCARRTGGSRCPSGTAARWSRWPRSGWRAARPRPTSPRP</sequence>
<feature type="region of interest" description="Disordered" evidence="1">
    <location>
        <begin position="97"/>
        <end position="150"/>
    </location>
</feature>